<reference evidence="2 3" key="1">
    <citation type="submission" date="2023-05" db="EMBL/GenBank/DDBJ databases">
        <title>B98-5 Cell Line De Novo Hybrid Assembly: An Optical Mapping Approach.</title>
        <authorList>
            <person name="Kananen K."/>
            <person name="Auerbach J.A."/>
            <person name="Kautto E."/>
            <person name="Blachly J.S."/>
        </authorList>
    </citation>
    <scope>NUCLEOTIDE SEQUENCE [LARGE SCALE GENOMIC DNA]</scope>
    <source>
        <strain evidence="2">B95-8</strain>
        <tissue evidence="2">Cell line</tissue>
    </source>
</reference>
<sequence length="167" mass="18245">MDFLMLFEGSPSGRKKLASLCTAPSEKGATWNVLVRWCAAARPGLIDEVVAWFLIAKGYCGEMSRLDPDMTDPDDQPRDFTLPSNALSSSALDSPADPRRKECPVALAPSFTANNRYGLCKYQDRHPWEAPRGETAQGGGCQVVSCTYRGLGPGLALEEFWALGRLM</sequence>
<dbReference type="Proteomes" id="UP001266305">
    <property type="component" value="Unassembled WGS sequence"/>
</dbReference>
<protein>
    <submittedName>
        <fullName evidence="2">Uncharacterized protein</fullName>
    </submittedName>
</protein>
<gene>
    <name evidence="2" type="ORF">P7K49_012061</name>
</gene>
<feature type="region of interest" description="Disordered" evidence="1">
    <location>
        <begin position="67"/>
        <end position="99"/>
    </location>
</feature>
<feature type="compositionally biased region" description="Low complexity" evidence="1">
    <location>
        <begin position="82"/>
        <end position="95"/>
    </location>
</feature>
<proteinExistence type="predicted"/>
<evidence type="ECO:0000256" key="1">
    <source>
        <dbReference type="SAM" id="MobiDB-lite"/>
    </source>
</evidence>
<organism evidence="2 3">
    <name type="scientific">Saguinus oedipus</name>
    <name type="common">Cotton-top tamarin</name>
    <name type="synonym">Oedipomidas oedipus</name>
    <dbReference type="NCBI Taxonomy" id="9490"/>
    <lineage>
        <taxon>Eukaryota</taxon>
        <taxon>Metazoa</taxon>
        <taxon>Chordata</taxon>
        <taxon>Craniata</taxon>
        <taxon>Vertebrata</taxon>
        <taxon>Euteleostomi</taxon>
        <taxon>Mammalia</taxon>
        <taxon>Eutheria</taxon>
        <taxon>Euarchontoglires</taxon>
        <taxon>Primates</taxon>
        <taxon>Haplorrhini</taxon>
        <taxon>Platyrrhini</taxon>
        <taxon>Cebidae</taxon>
        <taxon>Callitrichinae</taxon>
        <taxon>Saguinus</taxon>
    </lineage>
</organism>
<evidence type="ECO:0000313" key="3">
    <source>
        <dbReference type="Proteomes" id="UP001266305"/>
    </source>
</evidence>
<evidence type="ECO:0000313" key="2">
    <source>
        <dbReference type="EMBL" id="KAK2112314.1"/>
    </source>
</evidence>
<comment type="caution">
    <text evidence="2">The sequence shown here is derived from an EMBL/GenBank/DDBJ whole genome shotgun (WGS) entry which is preliminary data.</text>
</comment>
<accession>A0ABQ9VTZ3</accession>
<keyword evidence="3" id="KW-1185">Reference proteome</keyword>
<name>A0ABQ9VTZ3_SAGOE</name>
<dbReference type="EMBL" id="JASSZA010000005">
    <property type="protein sequence ID" value="KAK2112314.1"/>
    <property type="molecule type" value="Genomic_DNA"/>
</dbReference>